<dbReference type="AlphaFoldDB" id="E1SPH6"/>
<dbReference type="PANTHER" id="PTHR38431:SF1">
    <property type="entry name" value="BLL2305 PROTEIN"/>
    <property type="match status" value="1"/>
</dbReference>
<organism evidence="3 4">
    <name type="scientific">Ferrimonas balearica (strain DSM 9799 / CCM 4581 / KCTC 23876 / PAT)</name>
    <dbReference type="NCBI Taxonomy" id="550540"/>
    <lineage>
        <taxon>Bacteria</taxon>
        <taxon>Pseudomonadati</taxon>
        <taxon>Pseudomonadota</taxon>
        <taxon>Gammaproteobacteria</taxon>
        <taxon>Alteromonadales</taxon>
        <taxon>Ferrimonadaceae</taxon>
        <taxon>Ferrimonas</taxon>
    </lineage>
</organism>
<name>E1SPH6_FERBD</name>
<dbReference type="KEGG" id="fbl:Fbal_3597"/>
<dbReference type="eggNOG" id="COG1910">
    <property type="taxonomic scope" value="Bacteria"/>
</dbReference>
<dbReference type="EMBL" id="CP002209">
    <property type="protein sequence ID" value="ADN77793.1"/>
    <property type="molecule type" value="Genomic_DNA"/>
</dbReference>
<sequence>MTQSTDNLFMNAKQVADYLDLNEKKVYAMANERQLPGTKITGKWLFPKTLIDRWVMESCHSGMLSDRLIITGSDDPLLHWVVGRVSQRIGSSGLVNYSATSSGLGLSLLAQGLADICCLHWGNESERDLRHPALLKRHALHKQWVMVHAASREFGLLMRNEHLHLGQDVEQALSLRYRWLTRQEGAGARYHFDNWLAERGMAGTDLNIVGTAFSERELAASVARGEADFGFGCHGIAGEMGLAFVPLGRESFDLVMPQGVYFRQHLQQLFSVMQSPDTLSQAQRLGGYDLTDSGKLIWSPV</sequence>
<dbReference type="Proteomes" id="UP000006683">
    <property type="component" value="Chromosome"/>
</dbReference>
<dbReference type="HOGENOM" id="CLU_053344_1_0_6"/>
<dbReference type="PANTHER" id="PTHR38431">
    <property type="entry name" value="BLL2305 PROTEIN"/>
    <property type="match status" value="1"/>
</dbReference>
<evidence type="ECO:0000313" key="3">
    <source>
        <dbReference type="EMBL" id="ADN77793.1"/>
    </source>
</evidence>
<gene>
    <name evidence="3" type="ordered locus">Fbal_3597</name>
</gene>
<evidence type="ECO:0000259" key="1">
    <source>
        <dbReference type="Pfam" id="PF12727"/>
    </source>
</evidence>
<dbReference type="STRING" id="550540.Fbal_3597"/>
<keyword evidence="4" id="KW-1185">Reference proteome</keyword>
<evidence type="ECO:0000259" key="2">
    <source>
        <dbReference type="Pfam" id="PF12728"/>
    </source>
</evidence>
<feature type="domain" description="PBP" evidence="1">
    <location>
        <begin position="95"/>
        <end position="274"/>
    </location>
</feature>
<dbReference type="Pfam" id="PF12728">
    <property type="entry name" value="HTH_17"/>
    <property type="match status" value="1"/>
</dbReference>
<dbReference type="RefSeq" id="WP_013347099.1">
    <property type="nucleotide sequence ID" value="NC_014541.1"/>
</dbReference>
<dbReference type="InterPro" id="IPR024370">
    <property type="entry name" value="PBP_domain"/>
</dbReference>
<feature type="domain" description="Helix-turn-helix" evidence="2">
    <location>
        <begin position="10"/>
        <end position="56"/>
    </location>
</feature>
<reference evidence="3 4" key="1">
    <citation type="journal article" date="2010" name="Stand. Genomic Sci.">
        <title>Complete genome sequence of Ferrimonas balearica type strain (PAT).</title>
        <authorList>
            <person name="Nolan M."/>
            <person name="Sikorski J."/>
            <person name="Davenport K."/>
            <person name="Lucas S."/>
            <person name="Glavina Del Rio T."/>
            <person name="Tice H."/>
            <person name="Cheng J."/>
            <person name="Goodwin L."/>
            <person name="Pitluck S."/>
            <person name="Liolios K."/>
            <person name="Ivanova N."/>
            <person name="Mavromatis K."/>
            <person name="Ovchinnikova G."/>
            <person name="Pati A."/>
            <person name="Chen A."/>
            <person name="Palaniappan K."/>
            <person name="Land M."/>
            <person name="Hauser L."/>
            <person name="Chang Y."/>
            <person name="Jeffries C."/>
            <person name="Tapia R."/>
            <person name="Brettin T."/>
            <person name="Detter J."/>
            <person name="Han C."/>
            <person name="Yasawong M."/>
            <person name="Rohde M."/>
            <person name="Tindall B."/>
            <person name="Goker M."/>
            <person name="Woyke T."/>
            <person name="Bristow J."/>
            <person name="Eisen J."/>
            <person name="Markowitz V."/>
            <person name="Hugenholtz P."/>
            <person name="Kyrpides N."/>
            <person name="Klenk H."/>
            <person name="Lapidus A."/>
        </authorList>
    </citation>
    <scope>NUCLEOTIDE SEQUENCE [LARGE SCALE GENOMIC DNA]</scope>
    <source>
        <strain evidence="4">DSM 9799 / CCM 4581 / KCTC 23876 / PAT</strain>
    </source>
</reference>
<proteinExistence type="predicted"/>
<protein>
    <submittedName>
        <fullName evidence="3">DNA binding domain protein, excisionase family</fullName>
    </submittedName>
</protein>
<accession>E1SPH6</accession>
<dbReference type="InterPro" id="IPR041657">
    <property type="entry name" value="HTH_17"/>
</dbReference>
<dbReference type="OrthoDB" id="9805928at2"/>
<dbReference type="Pfam" id="PF12727">
    <property type="entry name" value="PBP_like"/>
    <property type="match status" value="1"/>
</dbReference>
<dbReference type="GeneID" id="67183801"/>
<evidence type="ECO:0000313" key="4">
    <source>
        <dbReference type="Proteomes" id="UP000006683"/>
    </source>
</evidence>